<dbReference type="Proteomes" id="UP000011910">
    <property type="component" value="Unassembled WGS sequence"/>
</dbReference>
<dbReference type="InterPro" id="IPR029052">
    <property type="entry name" value="Metallo-depent_PP-like"/>
</dbReference>
<organism evidence="2 3">
    <name type="scientific">Cesiribacter andamanensis AMV16</name>
    <dbReference type="NCBI Taxonomy" id="1279009"/>
    <lineage>
        <taxon>Bacteria</taxon>
        <taxon>Pseudomonadati</taxon>
        <taxon>Bacteroidota</taxon>
        <taxon>Cytophagia</taxon>
        <taxon>Cytophagales</taxon>
        <taxon>Cesiribacteraceae</taxon>
        <taxon>Cesiribacter</taxon>
    </lineage>
</organism>
<dbReference type="STRING" id="1279009.ADICEAN_03179"/>
<dbReference type="AlphaFoldDB" id="M7MZ20"/>
<name>M7MZ20_9BACT</name>
<sequence>MRRWVITDIHGCYHTFKALLEQQIRLSRQDTLYLLGDYINKGPFSRQVLDYIMDLRQKGYQLELLRGNHEQEILKVLAGKSDLTSLREKGGGTFLANFGIDHPADIPEQYIHFFKELKWYLSLDQWLLVHSGFDFEAQDPYQPGEAMLTLREYTVDTRQTGGRRVLHGHTPTDLEQIIKTLEDTTALDISLDAGCVYRGNPRQGRLLALELGSWQWLSQPNIDISENYQP</sequence>
<dbReference type="PANTHER" id="PTHR42850">
    <property type="entry name" value="METALLOPHOSPHOESTERASE"/>
    <property type="match status" value="1"/>
</dbReference>
<evidence type="ECO:0000313" key="3">
    <source>
        <dbReference type="Proteomes" id="UP000011910"/>
    </source>
</evidence>
<keyword evidence="3" id="KW-1185">Reference proteome</keyword>
<accession>M7MZ20</accession>
<dbReference type="SUPFAM" id="SSF56300">
    <property type="entry name" value="Metallo-dependent phosphatases"/>
    <property type="match status" value="1"/>
</dbReference>
<dbReference type="OrthoDB" id="9808081at2"/>
<dbReference type="InterPro" id="IPR004843">
    <property type="entry name" value="Calcineurin-like_PHP"/>
</dbReference>
<dbReference type="EC" id="3.6.1.41" evidence="2"/>
<comment type="caution">
    <text evidence="2">The sequence shown here is derived from an EMBL/GenBank/DDBJ whole genome shotgun (WGS) entry which is preliminary data.</text>
</comment>
<gene>
    <name evidence="2" type="primary">apaH</name>
    <name evidence="2" type="ORF">ADICEAN_03179</name>
</gene>
<dbReference type="EMBL" id="AODQ01000096">
    <property type="protein sequence ID" value="EMR01693.1"/>
    <property type="molecule type" value="Genomic_DNA"/>
</dbReference>
<feature type="domain" description="Calcineurin-like phosphoesterase" evidence="1">
    <location>
        <begin position="1"/>
        <end position="173"/>
    </location>
</feature>
<evidence type="ECO:0000313" key="2">
    <source>
        <dbReference type="EMBL" id="EMR01693.1"/>
    </source>
</evidence>
<keyword evidence="2" id="KW-0378">Hydrolase</keyword>
<dbReference type="RefSeq" id="WP_009196562.1">
    <property type="nucleotide sequence ID" value="NZ_AODQ01000096.1"/>
</dbReference>
<dbReference type="Gene3D" id="3.60.21.10">
    <property type="match status" value="1"/>
</dbReference>
<dbReference type="GO" id="GO:0005737">
    <property type="term" value="C:cytoplasm"/>
    <property type="evidence" value="ECO:0007669"/>
    <property type="project" value="TreeGrafter"/>
</dbReference>
<reference evidence="2 3" key="1">
    <citation type="journal article" date="2013" name="Genome Announc.">
        <title>Draft Genome Sequence of Cesiribacter andamanensis Strain AMV16T, Isolated from a Soil Sample from a Mud Volcano in the Andaman Islands, India.</title>
        <authorList>
            <person name="Shivaji S."/>
            <person name="Ara S."/>
            <person name="Begum Z."/>
            <person name="Srinivas T.N."/>
            <person name="Singh A."/>
            <person name="Kumar Pinnaka A."/>
        </authorList>
    </citation>
    <scope>NUCLEOTIDE SEQUENCE [LARGE SCALE GENOMIC DNA]</scope>
    <source>
        <strain evidence="2 3">AMV16</strain>
    </source>
</reference>
<dbReference type="eggNOG" id="COG0639">
    <property type="taxonomic scope" value="Bacteria"/>
</dbReference>
<proteinExistence type="predicted"/>
<dbReference type="InterPro" id="IPR050126">
    <property type="entry name" value="Ap4A_hydrolase"/>
</dbReference>
<dbReference type="GO" id="GO:0016791">
    <property type="term" value="F:phosphatase activity"/>
    <property type="evidence" value="ECO:0007669"/>
    <property type="project" value="TreeGrafter"/>
</dbReference>
<dbReference type="Pfam" id="PF00149">
    <property type="entry name" value="Metallophos"/>
    <property type="match status" value="1"/>
</dbReference>
<protein>
    <submittedName>
        <fullName evidence="2">Bis(5'-nucleosyl)-tetraphosphatase, symmetrical</fullName>
        <ecNumber evidence="2">3.6.1.41</ecNumber>
    </submittedName>
</protein>
<dbReference type="GO" id="GO:0008803">
    <property type="term" value="F:bis(5'-nucleosyl)-tetraphosphatase (symmetrical) activity"/>
    <property type="evidence" value="ECO:0007669"/>
    <property type="project" value="UniProtKB-EC"/>
</dbReference>
<dbReference type="GO" id="GO:0110154">
    <property type="term" value="P:RNA decapping"/>
    <property type="evidence" value="ECO:0007669"/>
    <property type="project" value="TreeGrafter"/>
</dbReference>
<evidence type="ECO:0000259" key="1">
    <source>
        <dbReference type="Pfam" id="PF00149"/>
    </source>
</evidence>
<dbReference type="PANTHER" id="PTHR42850:SF4">
    <property type="entry name" value="ZINC-DEPENDENT ENDOPOLYPHOSPHATASE"/>
    <property type="match status" value="1"/>
</dbReference>